<name>A0A4S4E6D9_CAMSN</name>
<dbReference type="InterPro" id="IPR005123">
    <property type="entry name" value="Oxoglu/Fe-dep_dioxygenase_dom"/>
</dbReference>
<dbReference type="PROSITE" id="PS51471">
    <property type="entry name" value="FE2OG_OXY"/>
    <property type="match status" value="1"/>
</dbReference>
<keyword evidence="6" id="KW-1185">Reference proteome</keyword>
<keyword evidence="2 3" id="KW-0408">Iron</keyword>
<dbReference type="InterPro" id="IPR050231">
    <property type="entry name" value="Iron_ascorbate_oxido_reductase"/>
</dbReference>
<keyword evidence="1 3" id="KW-0479">Metal-binding</keyword>
<dbReference type="SUPFAM" id="SSF51197">
    <property type="entry name" value="Clavaminate synthase-like"/>
    <property type="match status" value="1"/>
</dbReference>
<evidence type="ECO:0000256" key="3">
    <source>
        <dbReference type="RuleBase" id="RU003682"/>
    </source>
</evidence>
<dbReference type="Pfam" id="PF14226">
    <property type="entry name" value="DIOX_N"/>
    <property type="match status" value="1"/>
</dbReference>
<feature type="domain" description="Fe2OG dioxygenase" evidence="4">
    <location>
        <begin position="201"/>
        <end position="301"/>
    </location>
</feature>
<reference evidence="5 6" key="1">
    <citation type="journal article" date="2018" name="Proc. Natl. Acad. Sci. U.S.A.">
        <title>Draft genome sequence of Camellia sinensis var. sinensis provides insights into the evolution of the tea genome and tea quality.</title>
        <authorList>
            <person name="Wei C."/>
            <person name="Yang H."/>
            <person name="Wang S."/>
            <person name="Zhao J."/>
            <person name="Liu C."/>
            <person name="Gao L."/>
            <person name="Xia E."/>
            <person name="Lu Y."/>
            <person name="Tai Y."/>
            <person name="She G."/>
            <person name="Sun J."/>
            <person name="Cao H."/>
            <person name="Tong W."/>
            <person name="Gao Q."/>
            <person name="Li Y."/>
            <person name="Deng W."/>
            <person name="Jiang X."/>
            <person name="Wang W."/>
            <person name="Chen Q."/>
            <person name="Zhang S."/>
            <person name="Li H."/>
            <person name="Wu J."/>
            <person name="Wang P."/>
            <person name="Li P."/>
            <person name="Shi C."/>
            <person name="Zheng F."/>
            <person name="Jian J."/>
            <person name="Huang B."/>
            <person name="Shan D."/>
            <person name="Shi M."/>
            <person name="Fang C."/>
            <person name="Yue Y."/>
            <person name="Li F."/>
            <person name="Li D."/>
            <person name="Wei S."/>
            <person name="Han B."/>
            <person name="Jiang C."/>
            <person name="Yin Y."/>
            <person name="Xia T."/>
            <person name="Zhang Z."/>
            <person name="Bennetzen J.L."/>
            <person name="Zhao S."/>
            <person name="Wan X."/>
        </authorList>
    </citation>
    <scope>NUCLEOTIDE SEQUENCE [LARGE SCALE GENOMIC DNA]</scope>
    <source>
        <strain evidence="6">cv. Shuchazao</strain>
        <tissue evidence="5">Leaf</tissue>
    </source>
</reference>
<dbReference type="InterPro" id="IPR026992">
    <property type="entry name" value="DIOX_N"/>
</dbReference>
<dbReference type="STRING" id="542762.A0A4S4E6D9"/>
<evidence type="ECO:0000313" key="5">
    <source>
        <dbReference type="EMBL" id="THG11572.1"/>
    </source>
</evidence>
<comment type="similarity">
    <text evidence="3">Belongs to the iron/ascorbate-dependent oxidoreductase family.</text>
</comment>
<dbReference type="GO" id="GO:0016705">
    <property type="term" value="F:oxidoreductase activity, acting on paired donors, with incorporation or reduction of molecular oxygen"/>
    <property type="evidence" value="ECO:0007669"/>
    <property type="project" value="UniProtKB-ARBA"/>
</dbReference>
<protein>
    <recommendedName>
        <fullName evidence="4">Fe2OG dioxygenase domain-containing protein</fullName>
    </recommendedName>
</protein>
<dbReference type="GO" id="GO:0046872">
    <property type="term" value="F:metal ion binding"/>
    <property type="evidence" value="ECO:0007669"/>
    <property type="project" value="UniProtKB-KW"/>
</dbReference>
<organism evidence="5 6">
    <name type="scientific">Camellia sinensis var. sinensis</name>
    <name type="common">China tea</name>
    <dbReference type="NCBI Taxonomy" id="542762"/>
    <lineage>
        <taxon>Eukaryota</taxon>
        <taxon>Viridiplantae</taxon>
        <taxon>Streptophyta</taxon>
        <taxon>Embryophyta</taxon>
        <taxon>Tracheophyta</taxon>
        <taxon>Spermatophyta</taxon>
        <taxon>Magnoliopsida</taxon>
        <taxon>eudicotyledons</taxon>
        <taxon>Gunneridae</taxon>
        <taxon>Pentapetalae</taxon>
        <taxon>asterids</taxon>
        <taxon>Ericales</taxon>
        <taxon>Theaceae</taxon>
        <taxon>Camellia</taxon>
    </lineage>
</organism>
<dbReference type="PANTHER" id="PTHR47990">
    <property type="entry name" value="2-OXOGLUTARATE (2OG) AND FE(II)-DEPENDENT OXYGENASE SUPERFAMILY PROTEIN-RELATED"/>
    <property type="match status" value="1"/>
</dbReference>
<sequence>MAPACEEEHVDFFSQFKHGQKTTASKNFIGLTQNGPKSTTTTFDDRDDIPLIKSPDQNCEKVCRDMVAASNKWGFFKLVDHGVPSEIVENMKARLNEMFDLPMEEKLKGARSATMPLGYCTTNPDYGKNLPWAEILQLLQSPQQVLGFAKKVFGDQHQPFSEAMVEYMEALDKLGMTIMEMLANGLGLQSDFFTKNFEEKDSTMIRINKYPPCPLPEKCLGVGSHTDPHTLTILLADNVGGLQVLKDDNQWVGIRPIPNSFVINIGDTLEAWTNGRLKSVIHRAVVNKEKSRLSIAYFLSPALSTIIDSPPELLEDPNTDPPINRKYVPFTWADFRKELLIQKRVIGKTALNRYLISP</sequence>
<accession>A0A4S4E6D9</accession>
<proteinExistence type="inferred from homology"/>
<evidence type="ECO:0000256" key="2">
    <source>
        <dbReference type="ARBA" id="ARBA00023004"/>
    </source>
</evidence>
<dbReference type="InterPro" id="IPR044861">
    <property type="entry name" value="IPNS-like_FE2OG_OXY"/>
</dbReference>
<dbReference type="Proteomes" id="UP000306102">
    <property type="component" value="Unassembled WGS sequence"/>
</dbReference>
<dbReference type="AlphaFoldDB" id="A0A4S4E6D9"/>
<comment type="caution">
    <text evidence="5">The sequence shown here is derived from an EMBL/GenBank/DDBJ whole genome shotgun (WGS) entry which is preliminary data.</text>
</comment>
<dbReference type="InterPro" id="IPR027443">
    <property type="entry name" value="IPNS-like_sf"/>
</dbReference>
<evidence type="ECO:0000313" key="6">
    <source>
        <dbReference type="Proteomes" id="UP000306102"/>
    </source>
</evidence>
<keyword evidence="3" id="KW-0560">Oxidoreductase</keyword>
<gene>
    <name evidence="5" type="ORF">TEA_016223</name>
</gene>
<evidence type="ECO:0000256" key="1">
    <source>
        <dbReference type="ARBA" id="ARBA00022723"/>
    </source>
</evidence>
<dbReference type="Gene3D" id="2.60.120.330">
    <property type="entry name" value="B-lactam Antibiotic, Isopenicillin N Synthase, Chain"/>
    <property type="match status" value="1"/>
</dbReference>
<dbReference type="EMBL" id="SDRB02007208">
    <property type="protein sequence ID" value="THG11572.1"/>
    <property type="molecule type" value="Genomic_DNA"/>
</dbReference>
<dbReference type="Pfam" id="PF03171">
    <property type="entry name" value="2OG-FeII_Oxy"/>
    <property type="match status" value="1"/>
</dbReference>
<evidence type="ECO:0000259" key="4">
    <source>
        <dbReference type="PROSITE" id="PS51471"/>
    </source>
</evidence>